<sequence>MAKIKEINLTKLIKPYAKDNVWLALNTIQNKVLATGKTVKEVIDNAKKVSKEKPVIMKAVQNYSKYIF</sequence>
<organism evidence="2">
    <name type="scientific">marine sediment metagenome</name>
    <dbReference type="NCBI Taxonomy" id="412755"/>
    <lineage>
        <taxon>unclassified sequences</taxon>
        <taxon>metagenomes</taxon>
        <taxon>ecological metagenomes</taxon>
    </lineage>
</organism>
<name>X1DV66_9ZZZZ</name>
<evidence type="ECO:0000313" key="1">
    <source>
        <dbReference type="EMBL" id="GAG73503.1"/>
    </source>
</evidence>
<proteinExistence type="predicted"/>
<gene>
    <name evidence="1" type="ORF">S01H4_02535</name>
    <name evidence="2" type="ORF">S01H4_59899</name>
</gene>
<reference evidence="2" key="1">
    <citation type="journal article" date="2014" name="Front. Microbiol.">
        <title>High frequency of phylogenetically diverse reductive dehalogenase-homologous genes in deep subseafloor sedimentary metagenomes.</title>
        <authorList>
            <person name="Kawai M."/>
            <person name="Futagami T."/>
            <person name="Toyoda A."/>
            <person name="Takaki Y."/>
            <person name="Nishi S."/>
            <person name="Hori S."/>
            <person name="Arai W."/>
            <person name="Tsubouchi T."/>
            <person name="Morono Y."/>
            <person name="Uchiyama I."/>
            <person name="Ito T."/>
            <person name="Fujiyama A."/>
            <person name="Inagaki F."/>
            <person name="Takami H."/>
        </authorList>
    </citation>
    <scope>NUCLEOTIDE SEQUENCE</scope>
    <source>
        <strain evidence="2">Expedition CK06-06</strain>
    </source>
</reference>
<accession>X1DV66</accession>
<protein>
    <submittedName>
        <fullName evidence="2">Uncharacterized protein</fullName>
    </submittedName>
</protein>
<dbReference type="EMBL" id="BART01035207">
    <property type="protein sequence ID" value="GAH12105.1"/>
    <property type="molecule type" value="Genomic_DNA"/>
</dbReference>
<comment type="caution">
    <text evidence="2">The sequence shown here is derived from an EMBL/GenBank/DDBJ whole genome shotgun (WGS) entry which is preliminary data.</text>
</comment>
<dbReference type="AlphaFoldDB" id="X1DV66"/>
<dbReference type="EMBL" id="BART01000558">
    <property type="protein sequence ID" value="GAG73503.1"/>
    <property type="molecule type" value="Genomic_DNA"/>
</dbReference>
<evidence type="ECO:0000313" key="2">
    <source>
        <dbReference type="EMBL" id="GAH12105.1"/>
    </source>
</evidence>